<sequence length="274" mass="30332">IDLDKFKSVNDTLGHDTGDQLLRQVADRLNTNLRIGDFSGRWGGDEFVVCLEDFGEAENAAAAAQKLVLVLSEKYEIGSSEVYATPSIGIAVCPDSGDQADRLIKSADLAMYQAKKRGGGRFQYYSKVLNTKLEQREELEIGLRHALVRNEFVLHYQPRIDVSNGRLIGLEALLRWQHPRFGLLPPSRFVPILESSGLIHSAGEWIIDSACRQLAAWHHQFELPDLTVAINLSPHQLVYGRLVEAVAKALVDTSLDPGCIEFEIGDGQLARGRG</sequence>
<proteinExistence type="predicted"/>
<dbReference type="InterPro" id="IPR043128">
    <property type="entry name" value="Rev_trsase/Diguanyl_cyclase"/>
</dbReference>
<dbReference type="InterPro" id="IPR035919">
    <property type="entry name" value="EAL_sf"/>
</dbReference>
<dbReference type="Pfam" id="PF00990">
    <property type="entry name" value="GGDEF"/>
    <property type="match status" value="1"/>
</dbReference>
<organism evidence="3">
    <name type="scientific">marine sediment metagenome</name>
    <dbReference type="NCBI Taxonomy" id="412755"/>
    <lineage>
        <taxon>unclassified sequences</taxon>
        <taxon>metagenomes</taxon>
        <taxon>ecological metagenomes</taxon>
    </lineage>
</organism>
<dbReference type="SMART" id="SM00052">
    <property type="entry name" value="EAL"/>
    <property type="match status" value="1"/>
</dbReference>
<dbReference type="InterPro" id="IPR001633">
    <property type="entry name" value="EAL_dom"/>
</dbReference>
<dbReference type="InterPro" id="IPR000160">
    <property type="entry name" value="GGDEF_dom"/>
</dbReference>
<dbReference type="PANTHER" id="PTHR44757:SF2">
    <property type="entry name" value="BIOFILM ARCHITECTURE MAINTENANCE PROTEIN MBAA"/>
    <property type="match status" value="1"/>
</dbReference>
<feature type="non-terminal residue" evidence="3">
    <location>
        <position position="1"/>
    </location>
</feature>
<gene>
    <name evidence="3" type="ORF">S01H4_49193</name>
</gene>
<feature type="non-terminal residue" evidence="3">
    <location>
        <position position="274"/>
    </location>
</feature>
<feature type="domain" description="EAL" evidence="1">
    <location>
        <begin position="136"/>
        <end position="274"/>
    </location>
</feature>
<feature type="domain" description="GGDEF" evidence="2">
    <location>
        <begin position="1"/>
        <end position="127"/>
    </location>
</feature>
<dbReference type="InterPro" id="IPR052155">
    <property type="entry name" value="Biofilm_reg_signaling"/>
</dbReference>
<protein>
    <recommendedName>
        <fullName evidence="4">GGDEF domain-containing protein</fullName>
    </recommendedName>
</protein>
<evidence type="ECO:0008006" key="4">
    <source>
        <dbReference type="Google" id="ProtNLM"/>
    </source>
</evidence>
<dbReference type="Gene3D" id="3.20.20.450">
    <property type="entry name" value="EAL domain"/>
    <property type="match status" value="1"/>
</dbReference>
<evidence type="ECO:0000259" key="1">
    <source>
        <dbReference type="PROSITE" id="PS50883"/>
    </source>
</evidence>
<dbReference type="PANTHER" id="PTHR44757">
    <property type="entry name" value="DIGUANYLATE CYCLASE DGCP"/>
    <property type="match status" value="1"/>
</dbReference>
<dbReference type="AlphaFoldDB" id="X1CX41"/>
<dbReference type="CDD" id="cd01949">
    <property type="entry name" value="GGDEF"/>
    <property type="match status" value="1"/>
</dbReference>
<reference evidence="3" key="1">
    <citation type="journal article" date="2014" name="Front. Microbiol.">
        <title>High frequency of phylogenetically diverse reductive dehalogenase-homologous genes in deep subseafloor sedimentary metagenomes.</title>
        <authorList>
            <person name="Kawai M."/>
            <person name="Futagami T."/>
            <person name="Toyoda A."/>
            <person name="Takaki Y."/>
            <person name="Nishi S."/>
            <person name="Hori S."/>
            <person name="Arai W."/>
            <person name="Tsubouchi T."/>
            <person name="Morono Y."/>
            <person name="Uchiyama I."/>
            <person name="Ito T."/>
            <person name="Fujiyama A."/>
            <person name="Inagaki F."/>
            <person name="Takami H."/>
        </authorList>
    </citation>
    <scope>NUCLEOTIDE SEQUENCE</scope>
    <source>
        <strain evidence="3">Expedition CK06-06</strain>
    </source>
</reference>
<evidence type="ECO:0000313" key="3">
    <source>
        <dbReference type="EMBL" id="GAG97492.1"/>
    </source>
</evidence>
<dbReference type="SUPFAM" id="SSF55073">
    <property type="entry name" value="Nucleotide cyclase"/>
    <property type="match status" value="1"/>
</dbReference>
<dbReference type="SUPFAM" id="SSF141868">
    <property type="entry name" value="EAL domain-like"/>
    <property type="match status" value="1"/>
</dbReference>
<evidence type="ECO:0000259" key="2">
    <source>
        <dbReference type="PROSITE" id="PS50887"/>
    </source>
</evidence>
<dbReference type="Gene3D" id="3.30.70.270">
    <property type="match status" value="1"/>
</dbReference>
<dbReference type="InterPro" id="IPR029787">
    <property type="entry name" value="Nucleotide_cyclase"/>
</dbReference>
<dbReference type="CDD" id="cd01948">
    <property type="entry name" value="EAL"/>
    <property type="match status" value="1"/>
</dbReference>
<dbReference type="NCBIfam" id="TIGR00254">
    <property type="entry name" value="GGDEF"/>
    <property type="match status" value="1"/>
</dbReference>
<dbReference type="PROSITE" id="PS50887">
    <property type="entry name" value="GGDEF"/>
    <property type="match status" value="1"/>
</dbReference>
<comment type="caution">
    <text evidence="3">The sequence shown here is derived from an EMBL/GenBank/DDBJ whole genome shotgun (WGS) entry which is preliminary data.</text>
</comment>
<dbReference type="PROSITE" id="PS50883">
    <property type="entry name" value="EAL"/>
    <property type="match status" value="1"/>
</dbReference>
<dbReference type="EMBL" id="BART01027804">
    <property type="protein sequence ID" value="GAG97492.1"/>
    <property type="molecule type" value="Genomic_DNA"/>
</dbReference>
<name>X1CX41_9ZZZZ</name>
<dbReference type="SMART" id="SM00267">
    <property type="entry name" value="GGDEF"/>
    <property type="match status" value="1"/>
</dbReference>
<dbReference type="Pfam" id="PF00563">
    <property type="entry name" value="EAL"/>
    <property type="match status" value="1"/>
</dbReference>
<accession>X1CX41</accession>